<sequence length="49" mass="5769">QREGYRKLRFCAQQAKRDSLDCFWVDTCCIGRSNSSELQEAISSVFSWY</sequence>
<evidence type="ECO:0008006" key="3">
    <source>
        <dbReference type="Google" id="ProtNLM"/>
    </source>
</evidence>
<dbReference type="OrthoDB" id="674604at2759"/>
<dbReference type="Proteomes" id="UP000800036">
    <property type="component" value="Unassembled WGS sequence"/>
</dbReference>
<proteinExistence type="predicted"/>
<dbReference type="PANTHER" id="PTHR10622:SF10">
    <property type="entry name" value="HET DOMAIN-CONTAINING PROTEIN"/>
    <property type="match status" value="1"/>
</dbReference>
<dbReference type="AlphaFoldDB" id="A0A6A5UKJ8"/>
<name>A0A6A5UKJ8_9PLEO</name>
<evidence type="ECO:0000313" key="2">
    <source>
        <dbReference type="Proteomes" id="UP000800036"/>
    </source>
</evidence>
<dbReference type="EMBL" id="ML976786">
    <property type="protein sequence ID" value="KAF1964499.1"/>
    <property type="molecule type" value="Genomic_DNA"/>
</dbReference>
<reference evidence="1" key="1">
    <citation type="journal article" date="2020" name="Stud. Mycol.">
        <title>101 Dothideomycetes genomes: a test case for predicting lifestyles and emergence of pathogens.</title>
        <authorList>
            <person name="Haridas S."/>
            <person name="Albert R."/>
            <person name="Binder M."/>
            <person name="Bloem J."/>
            <person name="Labutti K."/>
            <person name="Salamov A."/>
            <person name="Andreopoulos B."/>
            <person name="Baker S."/>
            <person name="Barry K."/>
            <person name="Bills G."/>
            <person name="Bluhm B."/>
            <person name="Cannon C."/>
            <person name="Castanera R."/>
            <person name="Culley D."/>
            <person name="Daum C."/>
            <person name="Ezra D."/>
            <person name="Gonzalez J."/>
            <person name="Henrissat B."/>
            <person name="Kuo A."/>
            <person name="Liang C."/>
            <person name="Lipzen A."/>
            <person name="Lutzoni F."/>
            <person name="Magnuson J."/>
            <person name="Mondo S."/>
            <person name="Nolan M."/>
            <person name="Ohm R."/>
            <person name="Pangilinan J."/>
            <person name="Park H.-J."/>
            <person name="Ramirez L."/>
            <person name="Alfaro M."/>
            <person name="Sun H."/>
            <person name="Tritt A."/>
            <person name="Yoshinaga Y."/>
            <person name="Zwiers L.-H."/>
            <person name="Turgeon B."/>
            <person name="Goodwin S."/>
            <person name="Spatafora J."/>
            <person name="Crous P."/>
            <person name="Grigoriev I."/>
        </authorList>
    </citation>
    <scope>NUCLEOTIDE SEQUENCE</scope>
    <source>
        <strain evidence="1">CBS 107.79</strain>
    </source>
</reference>
<keyword evidence="2" id="KW-1185">Reference proteome</keyword>
<organism evidence="1 2">
    <name type="scientific">Bimuria novae-zelandiae CBS 107.79</name>
    <dbReference type="NCBI Taxonomy" id="1447943"/>
    <lineage>
        <taxon>Eukaryota</taxon>
        <taxon>Fungi</taxon>
        <taxon>Dikarya</taxon>
        <taxon>Ascomycota</taxon>
        <taxon>Pezizomycotina</taxon>
        <taxon>Dothideomycetes</taxon>
        <taxon>Pleosporomycetidae</taxon>
        <taxon>Pleosporales</taxon>
        <taxon>Massarineae</taxon>
        <taxon>Didymosphaeriaceae</taxon>
        <taxon>Bimuria</taxon>
    </lineage>
</organism>
<gene>
    <name evidence="1" type="ORF">BU23DRAFT_492499</name>
</gene>
<evidence type="ECO:0000313" key="1">
    <source>
        <dbReference type="EMBL" id="KAF1964499.1"/>
    </source>
</evidence>
<protein>
    <recommendedName>
        <fullName evidence="3">Heterokaryon incompatibility domain-containing protein</fullName>
    </recommendedName>
</protein>
<feature type="non-terminal residue" evidence="1">
    <location>
        <position position="1"/>
    </location>
</feature>
<dbReference type="PANTHER" id="PTHR10622">
    <property type="entry name" value="HET DOMAIN-CONTAINING PROTEIN"/>
    <property type="match status" value="1"/>
</dbReference>
<accession>A0A6A5UKJ8</accession>